<dbReference type="Proteomes" id="UP001063166">
    <property type="component" value="Unassembled WGS sequence"/>
</dbReference>
<reference evidence="1" key="1">
    <citation type="submission" date="2022-07" db="EMBL/GenBank/DDBJ databases">
        <title>The genome of Lyophyllum shimeji provides insight into the initial evolution of ectomycorrhizal fungal genome.</title>
        <authorList>
            <person name="Kobayashi Y."/>
            <person name="Shibata T."/>
            <person name="Hirakawa H."/>
            <person name="Shigenobu S."/>
            <person name="Nishiyama T."/>
            <person name="Yamada A."/>
            <person name="Hasebe M."/>
            <person name="Kawaguchi M."/>
        </authorList>
    </citation>
    <scope>NUCLEOTIDE SEQUENCE</scope>
    <source>
        <strain evidence="1">AT787</strain>
    </source>
</reference>
<dbReference type="Pfam" id="PF18758">
    <property type="entry name" value="KDZ"/>
    <property type="match status" value="1"/>
</dbReference>
<protein>
    <recommendedName>
        <fullName evidence="3">CxC2-like cysteine cluster KDZ transposase-associated domain-containing protein</fullName>
    </recommendedName>
</protein>
<dbReference type="OrthoDB" id="3257613at2759"/>
<comment type="caution">
    <text evidence="1">The sequence shown here is derived from an EMBL/GenBank/DDBJ whole genome shotgun (WGS) entry which is preliminary data.</text>
</comment>
<keyword evidence="2" id="KW-1185">Reference proteome</keyword>
<name>A0A9P3PEC3_LYOSH</name>
<organism evidence="1 2">
    <name type="scientific">Lyophyllum shimeji</name>
    <name type="common">Hon-shimeji</name>
    <name type="synonym">Tricholoma shimeji</name>
    <dbReference type="NCBI Taxonomy" id="47721"/>
    <lineage>
        <taxon>Eukaryota</taxon>
        <taxon>Fungi</taxon>
        <taxon>Dikarya</taxon>
        <taxon>Basidiomycota</taxon>
        <taxon>Agaricomycotina</taxon>
        <taxon>Agaricomycetes</taxon>
        <taxon>Agaricomycetidae</taxon>
        <taxon>Agaricales</taxon>
        <taxon>Tricholomatineae</taxon>
        <taxon>Lyophyllaceae</taxon>
        <taxon>Lyophyllum</taxon>
    </lineage>
</organism>
<gene>
    <name evidence="1" type="ORF">LshimejAT787_0112170</name>
</gene>
<evidence type="ECO:0000313" key="2">
    <source>
        <dbReference type="Proteomes" id="UP001063166"/>
    </source>
</evidence>
<dbReference type="InterPro" id="IPR040521">
    <property type="entry name" value="KDZ"/>
</dbReference>
<proteinExistence type="predicted"/>
<evidence type="ECO:0000313" key="1">
    <source>
        <dbReference type="EMBL" id="GLB34333.1"/>
    </source>
</evidence>
<dbReference type="EMBL" id="BRPK01000001">
    <property type="protein sequence ID" value="GLB34333.1"/>
    <property type="molecule type" value="Genomic_DNA"/>
</dbReference>
<evidence type="ECO:0008006" key="3">
    <source>
        <dbReference type="Google" id="ProtNLM"/>
    </source>
</evidence>
<sequence length="244" mass="26992">MDNFYRELRRLSRGWRWLKKLQWSGVGQAGKGINDVGEGELAIFCPTCPQPEINLPPDWQSDKNWKVYIRQLTADGNFKADHVRQKAGDADIWLSEGAGMMWTREKVQAFLNAAIVTKTKAPCDNQFRVIEQAMLLSKACDVTGIVAIACARHGCFAPNSLTYVLDPGGFWIPPAHPAGLRTSPAGLRTSPPASVLVPPDSPFLHRRIPDSRLIVAPRAPHITIQFLQGLLRLVLFGSPLASFV</sequence>
<dbReference type="AlphaFoldDB" id="A0A9P3PEC3"/>
<accession>A0A9P3PEC3</accession>